<evidence type="ECO:0000313" key="9">
    <source>
        <dbReference type="EMBL" id="KAF6134994.1"/>
    </source>
</evidence>
<comment type="cofactor">
    <cofactor evidence="1">
        <name>Mn(2+)</name>
        <dbReference type="ChEBI" id="CHEBI:29035"/>
    </cofactor>
</comment>
<organism evidence="9 10">
    <name type="scientific">Kingdonia uniflora</name>
    <dbReference type="NCBI Taxonomy" id="39325"/>
    <lineage>
        <taxon>Eukaryota</taxon>
        <taxon>Viridiplantae</taxon>
        <taxon>Streptophyta</taxon>
        <taxon>Embryophyta</taxon>
        <taxon>Tracheophyta</taxon>
        <taxon>Spermatophyta</taxon>
        <taxon>Magnoliopsida</taxon>
        <taxon>Ranunculales</taxon>
        <taxon>Circaeasteraceae</taxon>
        <taxon>Kingdonia</taxon>
    </lineage>
</organism>
<keyword evidence="8" id="KW-0464">Manganese</keyword>
<proteinExistence type="inferred from homology"/>
<dbReference type="GO" id="GO:0004450">
    <property type="term" value="F:isocitrate dehydrogenase (NADP+) activity"/>
    <property type="evidence" value="ECO:0007669"/>
    <property type="project" value="InterPro"/>
</dbReference>
<dbReference type="InterPro" id="IPR004790">
    <property type="entry name" value="Isocitrate_DH_NADP"/>
</dbReference>
<dbReference type="GO" id="GO:0046872">
    <property type="term" value="F:metal ion binding"/>
    <property type="evidence" value="ECO:0007669"/>
    <property type="project" value="UniProtKB-KW"/>
</dbReference>
<dbReference type="GO" id="GO:0006099">
    <property type="term" value="P:tricarboxylic acid cycle"/>
    <property type="evidence" value="ECO:0007669"/>
    <property type="project" value="UniProtKB-KW"/>
</dbReference>
<dbReference type="GO" id="GO:0005739">
    <property type="term" value="C:mitochondrion"/>
    <property type="evidence" value="ECO:0007669"/>
    <property type="project" value="TreeGrafter"/>
</dbReference>
<dbReference type="EMBL" id="JACGCM010002815">
    <property type="protein sequence ID" value="KAF6134994.1"/>
    <property type="molecule type" value="Genomic_DNA"/>
</dbReference>
<dbReference type="GO" id="GO:0006739">
    <property type="term" value="P:NADP+ metabolic process"/>
    <property type="evidence" value="ECO:0007669"/>
    <property type="project" value="TreeGrafter"/>
</dbReference>
<keyword evidence="7" id="KW-0560">Oxidoreductase</keyword>
<dbReference type="Gene3D" id="3.40.718.10">
    <property type="entry name" value="Isopropylmalate Dehydrogenase"/>
    <property type="match status" value="1"/>
</dbReference>
<dbReference type="AlphaFoldDB" id="A0A7J7KXJ1"/>
<evidence type="ECO:0000256" key="2">
    <source>
        <dbReference type="ARBA" id="ARBA00001946"/>
    </source>
</evidence>
<keyword evidence="5" id="KW-0479">Metal-binding</keyword>
<dbReference type="PANTHER" id="PTHR11822">
    <property type="entry name" value="NADP-SPECIFIC ISOCITRATE DEHYDROGENASE"/>
    <property type="match status" value="1"/>
</dbReference>
<protein>
    <submittedName>
        <fullName evidence="9">Uncharacterized protein</fullName>
    </submittedName>
</protein>
<dbReference type="GO" id="GO:0006102">
    <property type="term" value="P:isocitrate metabolic process"/>
    <property type="evidence" value="ECO:0007669"/>
    <property type="project" value="InterPro"/>
</dbReference>
<accession>A0A7J7KXJ1</accession>
<gene>
    <name evidence="9" type="ORF">GIB67_014043</name>
</gene>
<keyword evidence="6" id="KW-0460">Magnesium</keyword>
<dbReference type="OrthoDB" id="248923at2759"/>
<dbReference type="Proteomes" id="UP000541444">
    <property type="component" value="Unassembled WGS sequence"/>
</dbReference>
<evidence type="ECO:0000256" key="1">
    <source>
        <dbReference type="ARBA" id="ARBA00001936"/>
    </source>
</evidence>
<comment type="caution">
    <text evidence="9">The sequence shown here is derived from an EMBL/GenBank/DDBJ whole genome shotgun (WGS) entry which is preliminary data.</text>
</comment>
<evidence type="ECO:0000256" key="4">
    <source>
        <dbReference type="ARBA" id="ARBA00022532"/>
    </source>
</evidence>
<comment type="similarity">
    <text evidence="3">Belongs to the isocitrate and isopropylmalate dehydrogenases family.</text>
</comment>
<dbReference type="SUPFAM" id="SSF53659">
    <property type="entry name" value="Isocitrate/Isopropylmalate dehydrogenase-like"/>
    <property type="match status" value="1"/>
</dbReference>
<evidence type="ECO:0000256" key="7">
    <source>
        <dbReference type="ARBA" id="ARBA00023002"/>
    </source>
</evidence>
<name>A0A7J7KXJ1_9MAGN</name>
<dbReference type="PANTHER" id="PTHR11822:SF5">
    <property type="entry name" value="ISOCITRATE DEHYDROGENASE [NADP], CHLOROPLASTIC_MITOCHONDRIAL"/>
    <property type="match status" value="1"/>
</dbReference>
<keyword evidence="10" id="KW-1185">Reference proteome</keyword>
<evidence type="ECO:0000256" key="6">
    <source>
        <dbReference type="ARBA" id="ARBA00022842"/>
    </source>
</evidence>
<comment type="cofactor">
    <cofactor evidence="2">
        <name>Mg(2+)</name>
        <dbReference type="ChEBI" id="CHEBI:18420"/>
    </cofactor>
</comment>
<evidence type="ECO:0000313" key="10">
    <source>
        <dbReference type="Proteomes" id="UP000541444"/>
    </source>
</evidence>
<reference evidence="9 10" key="1">
    <citation type="journal article" date="2020" name="IScience">
        <title>Genome Sequencing of the Endangered Kingdonia uniflora (Circaeasteraceae, Ranunculales) Reveals Potential Mechanisms of Evolutionary Specialization.</title>
        <authorList>
            <person name="Sun Y."/>
            <person name="Deng T."/>
            <person name="Zhang A."/>
            <person name="Moore M.J."/>
            <person name="Landis J.B."/>
            <person name="Lin N."/>
            <person name="Zhang H."/>
            <person name="Zhang X."/>
            <person name="Huang J."/>
            <person name="Zhang X."/>
            <person name="Sun H."/>
            <person name="Wang H."/>
        </authorList>
    </citation>
    <scope>NUCLEOTIDE SEQUENCE [LARGE SCALE GENOMIC DNA]</scope>
    <source>
        <strain evidence="9">TB1705</strain>
        <tissue evidence="9">Leaf</tissue>
    </source>
</reference>
<evidence type="ECO:0000256" key="3">
    <source>
        <dbReference type="ARBA" id="ARBA00007769"/>
    </source>
</evidence>
<evidence type="ECO:0000256" key="8">
    <source>
        <dbReference type="ARBA" id="ARBA00023211"/>
    </source>
</evidence>
<sequence length="143" mass="15995">MYTGKRCDFIVSLLTADFVSSTQRSRKILALEVEGLGVSEQFEPQILDSFIQKCKVEFLTPESLGGCNRGCMAKLDKHEKLFDFVNKLETACVETVETGKMTKDLALLIHGSKVKREAYLSTEEFIDTVAQNLEAKLRVPVSV</sequence>
<evidence type="ECO:0000256" key="5">
    <source>
        <dbReference type="ARBA" id="ARBA00022723"/>
    </source>
</evidence>
<keyword evidence="4" id="KW-0816">Tricarboxylic acid cycle</keyword>